<dbReference type="AlphaFoldDB" id="A0A2P9JY47"/>
<dbReference type="GO" id="GO:0005886">
    <property type="term" value="C:plasma membrane"/>
    <property type="evidence" value="ECO:0007669"/>
    <property type="project" value="UniProtKB-SubCell"/>
</dbReference>
<dbReference type="PANTHER" id="PTHR21137">
    <property type="entry name" value="ODORANT RECEPTOR"/>
    <property type="match status" value="1"/>
</dbReference>
<evidence type="ECO:0000256" key="4">
    <source>
        <dbReference type="ARBA" id="ARBA00022692"/>
    </source>
</evidence>
<keyword evidence="6 10" id="KW-1133">Transmembrane helix</keyword>
<keyword evidence="4 10" id="KW-0812">Transmembrane</keyword>
<evidence type="ECO:0000256" key="8">
    <source>
        <dbReference type="ARBA" id="ARBA00023170"/>
    </source>
</evidence>
<comment type="caution">
    <text evidence="10">Lacks conserved residue(s) required for the propagation of feature annotation.</text>
</comment>
<evidence type="ECO:0000256" key="3">
    <source>
        <dbReference type="ARBA" id="ARBA00022606"/>
    </source>
</evidence>
<organism evidence="11">
    <name type="scientific">Holotrichia parallela</name>
    <name type="common">Dark black chafer beetle</name>
    <name type="synonym">Pedinotrichia parallela</name>
    <dbReference type="NCBI Taxonomy" id="93412"/>
    <lineage>
        <taxon>Eukaryota</taxon>
        <taxon>Metazoa</taxon>
        <taxon>Ecdysozoa</taxon>
        <taxon>Arthropoda</taxon>
        <taxon>Hexapoda</taxon>
        <taxon>Insecta</taxon>
        <taxon>Pterygota</taxon>
        <taxon>Neoptera</taxon>
        <taxon>Endopterygota</taxon>
        <taxon>Coleoptera</taxon>
        <taxon>Polyphaga</taxon>
        <taxon>Scarabaeiformia</taxon>
        <taxon>Scarabaeidae</taxon>
        <taxon>Melolonthinae</taxon>
        <taxon>Holotrichia</taxon>
    </lineage>
</organism>
<keyword evidence="7 10" id="KW-0472">Membrane</keyword>
<keyword evidence="5 10" id="KW-0552">Olfaction</keyword>
<name>A0A2P9JY47_HOLPA</name>
<evidence type="ECO:0000256" key="9">
    <source>
        <dbReference type="ARBA" id="ARBA00023224"/>
    </source>
</evidence>
<comment type="similarity">
    <text evidence="10">Belongs to the insect chemoreceptor superfamily. Heteromeric odorant receptor channel (TC 1.A.69) family.</text>
</comment>
<proteinExistence type="evidence at transcript level"/>
<dbReference type="Pfam" id="PF02949">
    <property type="entry name" value="7tm_6"/>
    <property type="match status" value="1"/>
</dbReference>
<keyword evidence="8 10" id="KW-0675">Receptor</keyword>
<evidence type="ECO:0000256" key="5">
    <source>
        <dbReference type="ARBA" id="ARBA00022725"/>
    </source>
</evidence>
<reference evidence="11" key="1">
    <citation type="submission" date="2017-03" db="EMBL/GenBank/DDBJ databases">
        <authorList>
            <person name="Afonso C.L."/>
            <person name="Miller P.J."/>
            <person name="Scott M.A."/>
            <person name="Spackman E."/>
            <person name="Goraichik I."/>
            <person name="Dimitrov K.M."/>
            <person name="Suarez D.L."/>
            <person name="Swayne D.E."/>
        </authorList>
    </citation>
    <scope>NUCLEOTIDE SEQUENCE</scope>
    <source>
        <tissue evidence="11">Antenna</tissue>
    </source>
</reference>
<evidence type="ECO:0000256" key="2">
    <source>
        <dbReference type="ARBA" id="ARBA00022475"/>
    </source>
</evidence>
<dbReference type="EMBL" id="KY817031">
    <property type="protein sequence ID" value="AVH87247.1"/>
    <property type="molecule type" value="mRNA"/>
</dbReference>
<protein>
    <recommendedName>
        <fullName evidence="10">Odorant receptor</fullName>
    </recommendedName>
</protein>
<dbReference type="PANTHER" id="PTHR21137:SF35">
    <property type="entry name" value="ODORANT RECEPTOR 19A-RELATED"/>
    <property type="match status" value="1"/>
</dbReference>
<keyword evidence="2" id="KW-1003">Cell membrane</keyword>
<dbReference type="GO" id="GO:0004984">
    <property type="term" value="F:olfactory receptor activity"/>
    <property type="evidence" value="ECO:0007669"/>
    <property type="project" value="InterPro"/>
</dbReference>
<accession>A0A2P9JY47</accession>
<feature type="transmembrane region" description="Helical" evidence="10">
    <location>
        <begin position="29"/>
        <end position="53"/>
    </location>
</feature>
<dbReference type="InterPro" id="IPR004117">
    <property type="entry name" value="7tm6_olfct_rcpt"/>
</dbReference>
<dbReference type="GO" id="GO:0005549">
    <property type="term" value="F:odorant binding"/>
    <property type="evidence" value="ECO:0007669"/>
    <property type="project" value="InterPro"/>
</dbReference>
<evidence type="ECO:0000256" key="1">
    <source>
        <dbReference type="ARBA" id="ARBA00004651"/>
    </source>
</evidence>
<evidence type="ECO:0000313" key="11">
    <source>
        <dbReference type="EMBL" id="AVH87247.1"/>
    </source>
</evidence>
<dbReference type="GO" id="GO:0007165">
    <property type="term" value="P:signal transduction"/>
    <property type="evidence" value="ECO:0007669"/>
    <property type="project" value="UniProtKB-KW"/>
</dbReference>
<keyword evidence="3 10" id="KW-0716">Sensory transduction</keyword>
<keyword evidence="9 10" id="KW-0807">Transducer</keyword>
<evidence type="ECO:0000256" key="6">
    <source>
        <dbReference type="ARBA" id="ARBA00022989"/>
    </source>
</evidence>
<sequence>MRNFVLNYSLKQLSLLCLYPDIKNLQFQIVGILVCCFYASAWIFNITGVIINFNGLDSIQQAMVSLPSAHQLLFKTVFMFFTKSKLAKVVRKINYLQSLKLYTTSENLRRKIEEADEKFNFYFKIYKRIILITSYIFITKPLLSRTRHFPIGWYTPCDINDNFCYATWYIWESVYVLFAQYTLASVDSLFFAIIFTMYVEVEKLKDYFQNIYVKDKIIKRINYREFCKSIDHHNYILKVLEEINDVFQYQLLNQFVTSIVTICFGIYYLNASYPPHLELIPYLLVYHNQLFMYCFAGEMIQRQITSIGTALYTSNWYCCKNKEFTACLKLIIQRSHRPINVNIGHIWKLDTRTFIGVMRTSLSIHTFLQTINKQ</sequence>
<comment type="subcellular location">
    <subcellularLocation>
        <location evidence="1 10">Cell membrane</location>
        <topology evidence="1 10">Multi-pass membrane protein</topology>
    </subcellularLocation>
</comment>
<evidence type="ECO:0000256" key="7">
    <source>
        <dbReference type="ARBA" id="ARBA00023136"/>
    </source>
</evidence>
<evidence type="ECO:0000256" key="10">
    <source>
        <dbReference type="RuleBase" id="RU351113"/>
    </source>
</evidence>